<keyword evidence="3" id="KW-1185">Reference proteome</keyword>
<sequence length="212" mass="24185">MKFLLIALLTSLLASPVRAQATFNLRLQQELDSIMNVFNYSRRNITAGGVSEREFYHRLQQTDSSNLVRVQAIIKQYGYPGTSLVGASTNEVAWYVIQQSAHINRYLSLIKTAAEQGELPFFRYAEMLDRQLLSQGLEQLYGSQAQSYSPLNRATGKREPQPAFIWPIKDASNINKRRKKAGFRTTVEENAKEMGISYRVVTLEEVARMQKE</sequence>
<evidence type="ECO:0008006" key="4">
    <source>
        <dbReference type="Google" id="ProtNLM"/>
    </source>
</evidence>
<gene>
    <name evidence="2" type="ORF">GCM10023185_39180</name>
</gene>
<accession>A0ABP8IQN9</accession>
<dbReference type="EMBL" id="BAABGZ010000077">
    <property type="protein sequence ID" value="GAA4367359.1"/>
    <property type="molecule type" value="Genomic_DNA"/>
</dbReference>
<reference evidence="3" key="1">
    <citation type="journal article" date="2019" name="Int. J. Syst. Evol. Microbiol.">
        <title>The Global Catalogue of Microorganisms (GCM) 10K type strain sequencing project: providing services to taxonomists for standard genome sequencing and annotation.</title>
        <authorList>
            <consortium name="The Broad Institute Genomics Platform"/>
            <consortium name="The Broad Institute Genome Sequencing Center for Infectious Disease"/>
            <person name="Wu L."/>
            <person name="Ma J."/>
        </authorList>
    </citation>
    <scope>NUCLEOTIDE SEQUENCE [LARGE SCALE GENOMIC DNA]</scope>
    <source>
        <strain evidence="3">JCM 17923</strain>
    </source>
</reference>
<protein>
    <recommendedName>
        <fullName evidence="4">DUF4142 domain-containing protein</fullName>
    </recommendedName>
</protein>
<dbReference type="Pfam" id="PF20329">
    <property type="entry name" value="DUF6624"/>
    <property type="match status" value="1"/>
</dbReference>
<dbReference type="RefSeq" id="WP_345237829.1">
    <property type="nucleotide sequence ID" value="NZ_BAABGZ010000077.1"/>
</dbReference>
<feature type="chain" id="PRO_5046141949" description="DUF4142 domain-containing protein" evidence="1">
    <location>
        <begin position="20"/>
        <end position="212"/>
    </location>
</feature>
<dbReference type="InterPro" id="IPR046732">
    <property type="entry name" value="DUF6624"/>
</dbReference>
<keyword evidence="1" id="KW-0732">Signal</keyword>
<comment type="caution">
    <text evidence="2">The sequence shown here is derived from an EMBL/GenBank/DDBJ whole genome shotgun (WGS) entry which is preliminary data.</text>
</comment>
<feature type="signal peptide" evidence="1">
    <location>
        <begin position="1"/>
        <end position="19"/>
    </location>
</feature>
<organism evidence="2 3">
    <name type="scientific">Hymenobacter saemangeumensis</name>
    <dbReference type="NCBI Taxonomy" id="1084522"/>
    <lineage>
        <taxon>Bacteria</taxon>
        <taxon>Pseudomonadati</taxon>
        <taxon>Bacteroidota</taxon>
        <taxon>Cytophagia</taxon>
        <taxon>Cytophagales</taxon>
        <taxon>Hymenobacteraceae</taxon>
        <taxon>Hymenobacter</taxon>
    </lineage>
</organism>
<evidence type="ECO:0000313" key="3">
    <source>
        <dbReference type="Proteomes" id="UP001501153"/>
    </source>
</evidence>
<dbReference type="Proteomes" id="UP001501153">
    <property type="component" value="Unassembled WGS sequence"/>
</dbReference>
<evidence type="ECO:0000256" key="1">
    <source>
        <dbReference type="SAM" id="SignalP"/>
    </source>
</evidence>
<evidence type="ECO:0000313" key="2">
    <source>
        <dbReference type="EMBL" id="GAA4367359.1"/>
    </source>
</evidence>
<proteinExistence type="predicted"/>
<name>A0ABP8IQN9_9BACT</name>